<gene>
    <name evidence="1" type="ORF">BDR25DRAFT_310653</name>
</gene>
<organism evidence="1 2">
    <name type="scientific">Lindgomyces ingoldianus</name>
    <dbReference type="NCBI Taxonomy" id="673940"/>
    <lineage>
        <taxon>Eukaryota</taxon>
        <taxon>Fungi</taxon>
        <taxon>Dikarya</taxon>
        <taxon>Ascomycota</taxon>
        <taxon>Pezizomycotina</taxon>
        <taxon>Dothideomycetes</taxon>
        <taxon>Pleosporomycetidae</taxon>
        <taxon>Pleosporales</taxon>
        <taxon>Lindgomycetaceae</taxon>
        <taxon>Lindgomyces</taxon>
    </lineage>
</organism>
<reference evidence="1" key="1">
    <citation type="journal article" date="2020" name="Stud. Mycol.">
        <title>101 Dothideomycetes genomes: a test case for predicting lifestyles and emergence of pathogens.</title>
        <authorList>
            <person name="Haridas S."/>
            <person name="Albert R."/>
            <person name="Binder M."/>
            <person name="Bloem J."/>
            <person name="Labutti K."/>
            <person name="Salamov A."/>
            <person name="Andreopoulos B."/>
            <person name="Baker S."/>
            <person name="Barry K."/>
            <person name="Bills G."/>
            <person name="Bluhm B."/>
            <person name="Cannon C."/>
            <person name="Castanera R."/>
            <person name="Culley D."/>
            <person name="Daum C."/>
            <person name="Ezra D."/>
            <person name="Gonzalez J."/>
            <person name="Henrissat B."/>
            <person name="Kuo A."/>
            <person name="Liang C."/>
            <person name="Lipzen A."/>
            <person name="Lutzoni F."/>
            <person name="Magnuson J."/>
            <person name="Mondo S."/>
            <person name="Nolan M."/>
            <person name="Ohm R."/>
            <person name="Pangilinan J."/>
            <person name="Park H.-J."/>
            <person name="Ramirez L."/>
            <person name="Alfaro M."/>
            <person name="Sun H."/>
            <person name="Tritt A."/>
            <person name="Yoshinaga Y."/>
            <person name="Zwiers L.-H."/>
            <person name="Turgeon B."/>
            <person name="Goodwin S."/>
            <person name="Spatafora J."/>
            <person name="Crous P."/>
            <person name="Grigoriev I."/>
        </authorList>
    </citation>
    <scope>NUCLEOTIDE SEQUENCE</scope>
    <source>
        <strain evidence="1">ATCC 200398</strain>
    </source>
</reference>
<accession>A0ACB6R7J6</accession>
<name>A0ACB6R7J6_9PLEO</name>
<protein>
    <submittedName>
        <fullName evidence="1">Uncharacterized protein</fullName>
    </submittedName>
</protein>
<proteinExistence type="predicted"/>
<comment type="caution">
    <text evidence="1">The sequence shown here is derived from an EMBL/GenBank/DDBJ whole genome shotgun (WGS) entry which is preliminary data.</text>
</comment>
<sequence length="150" mass="16498">MSRTRDSSLVHLYTPATLDPAPVVRRRSKTSSASTTISYIWPSRYLSNVKPTHDNDATNSGLAPERALATRRSAMIAGEAETLQSEGGARSEENQSTTCVALPVRVDFIGGKKIIWLERNGFAKVELLNLYEGASLDRVQKTTLVCVVRF</sequence>
<dbReference type="Proteomes" id="UP000799755">
    <property type="component" value="Unassembled WGS sequence"/>
</dbReference>
<keyword evidence="2" id="KW-1185">Reference proteome</keyword>
<evidence type="ECO:0000313" key="2">
    <source>
        <dbReference type="Proteomes" id="UP000799755"/>
    </source>
</evidence>
<dbReference type="EMBL" id="MU003496">
    <property type="protein sequence ID" value="KAF2475229.1"/>
    <property type="molecule type" value="Genomic_DNA"/>
</dbReference>
<evidence type="ECO:0000313" key="1">
    <source>
        <dbReference type="EMBL" id="KAF2475229.1"/>
    </source>
</evidence>